<dbReference type="PANTHER" id="PTHR36844">
    <property type="entry name" value="PROTEASE PRSW"/>
    <property type="match status" value="1"/>
</dbReference>
<feature type="transmembrane region" description="Helical" evidence="1">
    <location>
        <begin position="35"/>
        <end position="54"/>
    </location>
</feature>
<dbReference type="Proteomes" id="UP000217209">
    <property type="component" value="Chromosome"/>
</dbReference>
<dbReference type="RefSeq" id="WP_157731277.1">
    <property type="nucleotide sequence ID" value="NZ_BAAAKB010000006.1"/>
</dbReference>
<keyword evidence="1" id="KW-1133">Transmembrane helix</keyword>
<feature type="transmembrane region" description="Helical" evidence="1">
    <location>
        <begin position="212"/>
        <end position="236"/>
    </location>
</feature>
<dbReference type="InterPro" id="IPR026898">
    <property type="entry name" value="PrsW"/>
</dbReference>
<dbReference type="Pfam" id="PF13367">
    <property type="entry name" value="PrsW-protease"/>
    <property type="match status" value="1"/>
</dbReference>
<evidence type="ECO:0008006" key="4">
    <source>
        <dbReference type="Google" id="ProtNLM"/>
    </source>
</evidence>
<dbReference type="OrthoDB" id="9785431at2"/>
<sequence length="278" mass="29856" precursor="true">MSAKNLARIFLIVFIPVGLFVSTRSLTHAPASNAAWGMALAWAALQALFIWLAVRRHPGRPANRWFWWAGLIAGMAGGIAIPSNGAISSLQSAFDWPEWVAALLTPSAEETAKGLAVLFVAIGCVKVRRPIEATVLGIVVGGGFSIMENISYITQTALQSLTSDVDGALTGYLGRALACPFSHSMYAGILAWGIGCFISRTDKDLGWRVRKLVTWFALGYAVHAAYNALPAFVASFNPDAQGLALVGATALQWILVIWLYIRSRKIGRRQEPVGTLAG</sequence>
<feature type="transmembrane region" description="Helical" evidence="1">
    <location>
        <begin position="242"/>
        <end position="261"/>
    </location>
</feature>
<evidence type="ECO:0000313" key="2">
    <source>
        <dbReference type="EMBL" id="AQQ15085.1"/>
    </source>
</evidence>
<keyword evidence="1" id="KW-0472">Membrane</keyword>
<keyword evidence="1" id="KW-0812">Transmembrane</keyword>
<dbReference type="EMBL" id="CP019688">
    <property type="protein sequence ID" value="AQQ15085.1"/>
    <property type="molecule type" value="Genomic_DNA"/>
</dbReference>
<dbReference type="PANTHER" id="PTHR36844:SF1">
    <property type="entry name" value="PROTEASE PRSW"/>
    <property type="match status" value="1"/>
</dbReference>
<name>A0A1Q2HW65_9CORY</name>
<reference evidence="2 3" key="1">
    <citation type="submission" date="2016-12" db="EMBL/GenBank/DDBJ databases">
        <authorList>
            <person name="Song W.-J."/>
            <person name="Kurnit D.M."/>
        </authorList>
    </citation>
    <scope>NUCLEOTIDE SEQUENCE [LARGE SCALE GENOMIC DNA]</scope>
    <source>
        <strain evidence="2 3">DSM 30827</strain>
    </source>
</reference>
<proteinExistence type="predicted"/>
<gene>
    <name evidence="2" type="ORF">CGLAU_05570</name>
</gene>
<evidence type="ECO:0000256" key="1">
    <source>
        <dbReference type="SAM" id="Phobius"/>
    </source>
</evidence>
<dbReference type="KEGG" id="cgv:CGLAU_05570"/>
<dbReference type="AlphaFoldDB" id="A0A1Q2HW65"/>
<organism evidence="2 3">
    <name type="scientific">Corynebacterium glaucum</name>
    <dbReference type="NCBI Taxonomy" id="187491"/>
    <lineage>
        <taxon>Bacteria</taxon>
        <taxon>Bacillati</taxon>
        <taxon>Actinomycetota</taxon>
        <taxon>Actinomycetes</taxon>
        <taxon>Mycobacteriales</taxon>
        <taxon>Corynebacteriaceae</taxon>
        <taxon>Corynebacterium</taxon>
    </lineage>
</organism>
<evidence type="ECO:0000313" key="3">
    <source>
        <dbReference type="Proteomes" id="UP000217209"/>
    </source>
</evidence>
<protein>
    <recommendedName>
        <fullName evidence="4">Protease PrsW</fullName>
    </recommendedName>
</protein>
<feature type="transmembrane region" description="Helical" evidence="1">
    <location>
        <begin position="66"/>
        <end position="87"/>
    </location>
</feature>
<dbReference type="GO" id="GO:0008233">
    <property type="term" value="F:peptidase activity"/>
    <property type="evidence" value="ECO:0007669"/>
    <property type="project" value="InterPro"/>
</dbReference>
<accession>A0A1Q2HW65</accession>
<feature type="transmembrane region" description="Helical" evidence="1">
    <location>
        <begin position="181"/>
        <end position="200"/>
    </location>
</feature>
<keyword evidence="3" id="KW-1185">Reference proteome</keyword>